<gene>
    <name evidence="8" type="ORF">FDO65_11770</name>
</gene>
<evidence type="ECO:0000256" key="6">
    <source>
        <dbReference type="SAM" id="Phobius"/>
    </source>
</evidence>
<feature type="transmembrane region" description="Helical" evidence="6">
    <location>
        <begin position="349"/>
        <end position="371"/>
    </location>
</feature>
<name>A0A4U6QDT3_9ACTN</name>
<dbReference type="OrthoDB" id="9768783at2"/>
<evidence type="ECO:0000256" key="4">
    <source>
        <dbReference type="ARBA" id="ARBA00022989"/>
    </source>
</evidence>
<feature type="domain" description="Major facilitator superfamily (MFS) profile" evidence="7">
    <location>
        <begin position="259"/>
        <end position="451"/>
    </location>
</feature>
<dbReference type="InterPro" id="IPR036259">
    <property type="entry name" value="MFS_trans_sf"/>
</dbReference>
<feature type="transmembrane region" description="Helical" evidence="6">
    <location>
        <begin position="67"/>
        <end position="87"/>
    </location>
</feature>
<feature type="transmembrane region" description="Helical" evidence="6">
    <location>
        <begin position="260"/>
        <end position="289"/>
    </location>
</feature>
<dbReference type="GO" id="GO:0022857">
    <property type="term" value="F:transmembrane transporter activity"/>
    <property type="evidence" value="ECO:0007669"/>
    <property type="project" value="InterPro"/>
</dbReference>
<dbReference type="RefSeq" id="WP_137449926.1">
    <property type="nucleotide sequence ID" value="NZ_SZZH01000003.1"/>
</dbReference>
<keyword evidence="5 6" id="KW-0472">Membrane</keyword>
<evidence type="ECO:0000256" key="3">
    <source>
        <dbReference type="ARBA" id="ARBA00022692"/>
    </source>
</evidence>
<dbReference type="PROSITE" id="PS50850">
    <property type="entry name" value="MFS"/>
    <property type="match status" value="1"/>
</dbReference>
<comment type="caution">
    <text evidence="8">The sequence shown here is derived from an EMBL/GenBank/DDBJ whole genome shotgun (WGS) entry which is preliminary data.</text>
</comment>
<dbReference type="EMBL" id="SZZH01000003">
    <property type="protein sequence ID" value="TKV58263.1"/>
    <property type="molecule type" value="Genomic_DNA"/>
</dbReference>
<keyword evidence="2" id="KW-0813">Transport</keyword>
<feature type="transmembrane region" description="Helical" evidence="6">
    <location>
        <begin position="163"/>
        <end position="184"/>
    </location>
</feature>
<feature type="transmembrane region" description="Helical" evidence="6">
    <location>
        <begin position="36"/>
        <end position="55"/>
    </location>
</feature>
<accession>A0A4U6QDT3</accession>
<dbReference type="SUPFAM" id="SSF103473">
    <property type="entry name" value="MFS general substrate transporter"/>
    <property type="match status" value="1"/>
</dbReference>
<feature type="transmembrane region" description="Helical" evidence="6">
    <location>
        <begin position="204"/>
        <end position="224"/>
    </location>
</feature>
<dbReference type="Pfam" id="PF11700">
    <property type="entry name" value="ATG22"/>
    <property type="match status" value="1"/>
</dbReference>
<dbReference type="AlphaFoldDB" id="A0A4U6QDT3"/>
<reference evidence="8 9" key="1">
    <citation type="submission" date="2019-05" db="EMBL/GenBank/DDBJ databases">
        <title>Nakamurella sp. N5BH11, whole genome shotgun sequence.</title>
        <authorList>
            <person name="Tuo L."/>
        </authorList>
    </citation>
    <scope>NUCLEOTIDE SEQUENCE [LARGE SCALE GENOMIC DNA]</scope>
    <source>
        <strain evidence="8 9">N5BH11</strain>
    </source>
</reference>
<feature type="transmembrane region" description="Helical" evidence="6">
    <location>
        <begin position="325"/>
        <end position="343"/>
    </location>
</feature>
<dbReference type="InterPro" id="IPR050495">
    <property type="entry name" value="ATG22/LtaA_families"/>
</dbReference>
<dbReference type="PANTHER" id="PTHR23519:SF1">
    <property type="entry name" value="AUTOPHAGY-RELATED PROTEIN 22"/>
    <property type="match status" value="1"/>
</dbReference>
<comment type="subcellular location">
    <subcellularLocation>
        <location evidence="1">Cell membrane</location>
        <topology evidence="1">Multi-pass membrane protein</topology>
    </subcellularLocation>
</comment>
<dbReference type="InterPro" id="IPR020846">
    <property type="entry name" value="MFS_dom"/>
</dbReference>
<evidence type="ECO:0000313" key="9">
    <source>
        <dbReference type="Proteomes" id="UP000306985"/>
    </source>
</evidence>
<dbReference type="InterPro" id="IPR024671">
    <property type="entry name" value="Atg22-like"/>
</dbReference>
<organism evidence="8 9">
    <name type="scientific">Nakamurella flava</name>
    <dbReference type="NCBI Taxonomy" id="2576308"/>
    <lineage>
        <taxon>Bacteria</taxon>
        <taxon>Bacillati</taxon>
        <taxon>Actinomycetota</taxon>
        <taxon>Actinomycetes</taxon>
        <taxon>Nakamurellales</taxon>
        <taxon>Nakamurellaceae</taxon>
        <taxon>Nakamurella</taxon>
    </lineage>
</organism>
<keyword evidence="3 6" id="KW-0812">Transmembrane</keyword>
<dbReference type="Proteomes" id="UP000306985">
    <property type="component" value="Unassembled WGS sequence"/>
</dbReference>
<evidence type="ECO:0000256" key="5">
    <source>
        <dbReference type="ARBA" id="ARBA00023136"/>
    </source>
</evidence>
<evidence type="ECO:0000256" key="2">
    <source>
        <dbReference type="ARBA" id="ARBA00022448"/>
    </source>
</evidence>
<feature type="transmembrane region" description="Helical" evidence="6">
    <location>
        <begin position="99"/>
        <end position="117"/>
    </location>
</feature>
<proteinExistence type="predicted"/>
<feature type="transmembrane region" description="Helical" evidence="6">
    <location>
        <begin position="123"/>
        <end position="142"/>
    </location>
</feature>
<feature type="transmembrane region" description="Helical" evidence="6">
    <location>
        <begin position="295"/>
        <end position="313"/>
    </location>
</feature>
<keyword evidence="9" id="KW-1185">Reference proteome</keyword>
<dbReference type="GO" id="GO:0005886">
    <property type="term" value="C:plasma membrane"/>
    <property type="evidence" value="ECO:0007669"/>
    <property type="project" value="UniProtKB-SubCell"/>
</dbReference>
<dbReference type="PANTHER" id="PTHR23519">
    <property type="entry name" value="AUTOPHAGY-RELATED PROTEIN 22"/>
    <property type="match status" value="1"/>
</dbReference>
<sequence length="451" mass="47623">MTGSPAGRGPVPSSPVDPIPTSRVVAWGLWDWGSSAFNAVILTFVFSVYLTDAVGADLPGSIGASTWLGWGLGVAGVLVAVFAPVSGQRADIGGHRRRSLGLWTVLTVLVMAGMFFVKDTPDWFWLGLALLAVGSVFSEFAWVANSAMLRQVSTPTSIGRVSAFGWALGYFGGIVLLLICYFGFIAPDVGWFGVTSTDGLNIRVVALMAAAWFLVFGLPVLFAVPEIPPRPGAPHVGFLASYRVLWRDLQALWRTDRRTVWFLAASALFRDGLAGIFTFGGILAVSVYGISSADVILFAVAANVISALGALVAGRLDDRLGPKTVIQFSLVGTLVAGVILMLVSGPTMFWIFGLVLCLFVGPAQSSARTFLARLTPAGHEGELFGLYATTGRAVSFLAPTLFGFFTFLFDADRAGIAGILIVLLLGLLALRPIESPPRASAPPALAEHQGA</sequence>
<protein>
    <submittedName>
        <fullName evidence="8">MFS transporter</fullName>
    </submittedName>
</protein>
<evidence type="ECO:0000256" key="1">
    <source>
        <dbReference type="ARBA" id="ARBA00004651"/>
    </source>
</evidence>
<evidence type="ECO:0000259" key="7">
    <source>
        <dbReference type="PROSITE" id="PS50850"/>
    </source>
</evidence>
<feature type="transmembrane region" description="Helical" evidence="6">
    <location>
        <begin position="383"/>
        <end position="408"/>
    </location>
</feature>
<dbReference type="Gene3D" id="1.20.1250.20">
    <property type="entry name" value="MFS general substrate transporter like domains"/>
    <property type="match status" value="1"/>
</dbReference>
<evidence type="ECO:0000313" key="8">
    <source>
        <dbReference type="EMBL" id="TKV58263.1"/>
    </source>
</evidence>
<feature type="transmembrane region" description="Helical" evidence="6">
    <location>
        <begin position="414"/>
        <end position="430"/>
    </location>
</feature>
<keyword evidence="4 6" id="KW-1133">Transmembrane helix</keyword>